<evidence type="ECO:0000313" key="2">
    <source>
        <dbReference type="Proteomes" id="UP001283361"/>
    </source>
</evidence>
<sequence length="108" mass="11661">MLLYLNVVEDGLRLCLLVELGAHFKLIGVQSEISSTLVQQAEIARSPKDGAKHAKPAASRSASEWACLEKVSTLDFRSSSAMFVGFAHSSKAAFCVSLLYIAIVVTIF</sequence>
<evidence type="ECO:0000313" key="1">
    <source>
        <dbReference type="EMBL" id="KAK3802720.1"/>
    </source>
</evidence>
<gene>
    <name evidence="1" type="ORF">RRG08_001982</name>
</gene>
<dbReference type="Proteomes" id="UP001283361">
    <property type="component" value="Unassembled WGS sequence"/>
</dbReference>
<accession>A0AAE1BBD9</accession>
<dbReference type="AlphaFoldDB" id="A0AAE1BBD9"/>
<name>A0AAE1BBD9_9GAST</name>
<comment type="caution">
    <text evidence="1">The sequence shown here is derived from an EMBL/GenBank/DDBJ whole genome shotgun (WGS) entry which is preliminary data.</text>
</comment>
<organism evidence="1 2">
    <name type="scientific">Elysia crispata</name>
    <name type="common">lettuce slug</name>
    <dbReference type="NCBI Taxonomy" id="231223"/>
    <lineage>
        <taxon>Eukaryota</taxon>
        <taxon>Metazoa</taxon>
        <taxon>Spiralia</taxon>
        <taxon>Lophotrochozoa</taxon>
        <taxon>Mollusca</taxon>
        <taxon>Gastropoda</taxon>
        <taxon>Heterobranchia</taxon>
        <taxon>Euthyneura</taxon>
        <taxon>Panpulmonata</taxon>
        <taxon>Sacoglossa</taxon>
        <taxon>Placobranchoidea</taxon>
        <taxon>Plakobranchidae</taxon>
        <taxon>Elysia</taxon>
    </lineage>
</organism>
<keyword evidence="2" id="KW-1185">Reference proteome</keyword>
<dbReference type="EMBL" id="JAWDGP010000218">
    <property type="protein sequence ID" value="KAK3802720.1"/>
    <property type="molecule type" value="Genomic_DNA"/>
</dbReference>
<proteinExistence type="predicted"/>
<protein>
    <submittedName>
        <fullName evidence="1">Uncharacterized protein</fullName>
    </submittedName>
</protein>
<reference evidence="1" key="1">
    <citation type="journal article" date="2023" name="G3 (Bethesda)">
        <title>A reference genome for the long-term kleptoplast-retaining sea slug Elysia crispata morphotype clarki.</title>
        <authorList>
            <person name="Eastman K.E."/>
            <person name="Pendleton A.L."/>
            <person name="Shaikh M.A."/>
            <person name="Suttiyut T."/>
            <person name="Ogas R."/>
            <person name="Tomko P."/>
            <person name="Gavelis G."/>
            <person name="Widhalm J.R."/>
            <person name="Wisecaver J.H."/>
        </authorList>
    </citation>
    <scope>NUCLEOTIDE SEQUENCE</scope>
    <source>
        <strain evidence="1">ECLA1</strain>
    </source>
</reference>